<dbReference type="NCBIfam" id="NF033779">
    <property type="entry name" value="Tim44_TimA_adap"/>
    <property type="match status" value="1"/>
</dbReference>
<proteinExistence type="predicted"/>
<reference evidence="3 4" key="1">
    <citation type="submission" date="2019-12" db="EMBL/GenBank/DDBJ databases">
        <title>Strain KN286 was isolated from seawater, which was collected from Caroline Seamount in the tropical western Pacific.</title>
        <authorList>
            <person name="Wang Q."/>
        </authorList>
    </citation>
    <scope>NUCLEOTIDE SEQUENCE [LARGE SCALE GENOMIC DNA]</scope>
    <source>
        <strain evidence="3 4">KN286</strain>
    </source>
</reference>
<dbReference type="AlphaFoldDB" id="A0A6B0TUV3"/>
<evidence type="ECO:0000313" key="4">
    <source>
        <dbReference type="Proteomes" id="UP000436016"/>
    </source>
</evidence>
<sequence>MGSAMVQILILAAIAVFLVLRLRSVLGTRDGFEAPPEAQKPAIPESPADNGRFEVIDGGGVDHDIADYVEADGPAGQAITKMKAVEPGFRVHDFAHGARAAYEMILMAFENGDLKTLETFLSPEVYESFRAVVEDRADKGLEVDATFIGVRELRLVDAKFDEDSREADITMKFVGELTSVVRDAEGNVVEGDATTARRQRDIWTFSRVMGSDDPNWLLTATGE</sequence>
<accession>A0A6B0TUV3</accession>
<dbReference type="PANTHER" id="PTHR41542">
    <property type="entry name" value="BLL5807 PROTEIN"/>
    <property type="match status" value="1"/>
</dbReference>
<dbReference type="RefSeq" id="WP_160852365.1">
    <property type="nucleotide sequence ID" value="NZ_WUWG01000001.1"/>
</dbReference>
<keyword evidence="4" id="KW-1185">Reference proteome</keyword>
<dbReference type="Pfam" id="PF04280">
    <property type="entry name" value="Tim44"/>
    <property type="match status" value="1"/>
</dbReference>
<dbReference type="PIRSF" id="PIRSF031890">
    <property type="entry name" value="UCP031890_transporter_Tim44"/>
    <property type="match status" value="1"/>
</dbReference>
<dbReference type="Proteomes" id="UP000436016">
    <property type="component" value="Unassembled WGS sequence"/>
</dbReference>
<dbReference type="InterPro" id="IPR007379">
    <property type="entry name" value="Tim44-like_dom"/>
</dbReference>
<dbReference type="InterPro" id="IPR016985">
    <property type="entry name" value="UCP031890_Tim44-rel"/>
</dbReference>
<evidence type="ECO:0000256" key="1">
    <source>
        <dbReference type="SAM" id="MobiDB-lite"/>
    </source>
</evidence>
<evidence type="ECO:0000313" key="3">
    <source>
        <dbReference type="EMBL" id="MXU64723.1"/>
    </source>
</evidence>
<gene>
    <name evidence="3" type="ORF">GSH16_04645</name>
</gene>
<dbReference type="InterPro" id="IPR032710">
    <property type="entry name" value="NTF2-like_dom_sf"/>
</dbReference>
<dbReference type="Gene3D" id="3.10.450.240">
    <property type="match status" value="1"/>
</dbReference>
<organism evidence="3 4">
    <name type="scientific">Oceanomicrobium pacificus</name>
    <dbReference type="NCBI Taxonomy" id="2692916"/>
    <lineage>
        <taxon>Bacteria</taxon>
        <taxon>Pseudomonadati</taxon>
        <taxon>Pseudomonadota</taxon>
        <taxon>Alphaproteobacteria</taxon>
        <taxon>Rhodobacterales</taxon>
        <taxon>Paracoccaceae</taxon>
        <taxon>Oceanomicrobium</taxon>
    </lineage>
</organism>
<feature type="region of interest" description="Disordered" evidence="1">
    <location>
        <begin position="31"/>
        <end position="50"/>
    </location>
</feature>
<feature type="domain" description="Tim44-like" evidence="2">
    <location>
        <begin position="75"/>
        <end position="223"/>
    </location>
</feature>
<evidence type="ECO:0000259" key="2">
    <source>
        <dbReference type="SMART" id="SM00978"/>
    </source>
</evidence>
<protein>
    <submittedName>
        <fullName evidence="3">Tim44/TimA family putative adaptor protein</fullName>
    </submittedName>
</protein>
<dbReference type="PANTHER" id="PTHR41542:SF1">
    <property type="entry name" value="BLL5807 PROTEIN"/>
    <property type="match status" value="1"/>
</dbReference>
<dbReference type="EMBL" id="WUWG01000001">
    <property type="protein sequence ID" value="MXU64723.1"/>
    <property type="molecule type" value="Genomic_DNA"/>
</dbReference>
<name>A0A6B0TUV3_9RHOB</name>
<comment type="caution">
    <text evidence="3">The sequence shown here is derived from an EMBL/GenBank/DDBJ whole genome shotgun (WGS) entry which is preliminary data.</text>
</comment>
<dbReference type="SUPFAM" id="SSF54427">
    <property type="entry name" value="NTF2-like"/>
    <property type="match status" value="1"/>
</dbReference>
<dbReference type="SMART" id="SM00978">
    <property type="entry name" value="Tim44"/>
    <property type="match status" value="1"/>
</dbReference>